<dbReference type="Gene3D" id="2.40.10.270">
    <property type="entry name" value="Bacteriophage SPP1 head-tail adaptor protein"/>
    <property type="match status" value="1"/>
</dbReference>
<dbReference type="Proteomes" id="UP001055153">
    <property type="component" value="Unassembled WGS sequence"/>
</dbReference>
<evidence type="ECO:0000313" key="1">
    <source>
        <dbReference type="EMBL" id="GJD99477.1"/>
    </source>
</evidence>
<sequence>MVGAGAMNRMIAIEAATKARDPVSNEIIRLWELFTNSWAYRRDMTAREFIALGGRNSEQTATFTIWNQPGITREMRINDNGQIFEITGIVDYGLKLQLQAVARNSEEET</sequence>
<reference evidence="1" key="1">
    <citation type="journal article" date="2021" name="Front. Microbiol.">
        <title>Comprehensive Comparative Genomics and Phenotyping of Methylobacterium Species.</title>
        <authorList>
            <person name="Alessa O."/>
            <person name="Ogura Y."/>
            <person name="Fujitani Y."/>
            <person name="Takami H."/>
            <person name="Hayashi T."/>
            <person name="Sahin N."/>
            <person name="Tani A."/>
        </authorList>
    </citation>
    <scope>NUCLEOTIDE SEQUENCE</scope>
    <source>
        <strain evidence="1">DSM 17168</strain>
    </source>
</reference>
<dbReference type="RefSeq" id="WP_238234362.1">
    <property type="nucleotide sequence ID" value="NZ_BPQQ01000016.1"/>
</dbReference>
<name>A0ABQ4SCE4_9HYPH</name>
<gene>
    <name evidence="1" type="ORF">GMJLKIPL_1395</name>
</gene>
<dbReference type="Pfam" id="PF05521">
    <property type="entry name" value="Phage_HCP"/>
    <property type="match status" value="1"/>
</dbReference>
<accession>A0ABQ4SCE4</accession>
<evidence type="ECO:0000313" key="2">
    <source>
        <dbReference type="Proteomes" id="UP001055153"/>
    </source>
</evidence>
<dbReference type="InterPro" id="IPR038666">
    <property type="entry name" value="SSP1_head-tail_sf"/>
</dbReference>
<protein>
    <recommendedName>
        <fullName evidence="3">Head-tail adaptor protein</fullName>
    </recommendedName>
</protein>
<comment type="caution">
    <text evidence="1">The sequence shown here is derived from an EMBL/GenBank/DDBJ whole genome shotgun (WGS) entry which is preliminary data.</text>
</comment>
<dbReference type="NCBIfam" id="TIGR01563">
    <property type="entry name" value="gp16_SPP1"/>
    <property type="match status" value="1"/>
</dbReference>
<dbReference type="InterPro" id="IPR008767">
    <property type="entry name" value="Phage_SPP1_head-tail_adaptor"/>
</dbReference>
<keyword evidence="2" id="KW-1185">Reference proteome</keyword>
<evidence type="ECO:0008006" key="3">
    <source>
        <dbReference type="Google" id="ProtNLM"/>
    </source>
</evidence>
<reference evidence="1" key="2">
    <citation type="submission" date="2021-08" db="EMBL/GenBank/DDBJ databases">
        <authorList>
            <person name="Tani A."/>
            <person name="Ola A."/>
            <person name="Ogura Y."/>
            <person name="Katsura K."/>
            <person name="Hayashi T."/>
        </authorList>
    </citation>
    <scope>NUCLEOTIDE SEQUENCE</scope>
    <source>
        <strain evidence="1">DSM 17168</strain>
    </source>
</reference>
<organism evidence="1 2">
    <name type="scientific">Methylobacterium isbiliense</name>
    <dbReference type="NCBI Taxonomy" id="315478"/>
    <lineage>
        <taxon>Bacteria</taxon>
        <taxon>Pseudomonadati</taxon>
        <taxon>Pseudomonadota</taxon>
        <taxon>Alphaproteobacteria</taxon>
        <taxon>Hyphomicrobiales</taxon>
        <taxon>Methylobacteriaceae</taxon>
        <taxon>Methylobacterium</taxon>
    </lineage>
</organism>
<proteinExistence type="predicted"/>
<dbReference type="EMBL" id="BPQQ01000016">
    <property type="protein sequence ID" value="GJD99477.1"/>
    <property type="molecule type" value="Genomic_DNA"/>
</dbReference>